<evidence type="ECO:0000313" key="2">
    <source>
        <dbReference type="EMBL" id="WPK26028.1"/>
    </source>
</evidence>
<dbReference type="GO" id="GO:0006281">
    <property type="term" value="P:DNA repair"/>
    <property type="evidence" value="ECO:0007669"/>
    <property type="project" value="TreeGrafter"/>
</dbReference>
<sequence length="254" mass="28467">MDITQLLSKSAKKAENGSVAEPKTLPSIKKPNGGRCKVTGSHLVSCLPPKDDFKAFFEEHLQNDNKKIKVAAFDMDDTLICTRSGIKFGRGPHDWKFRTDTILPVLQQKIAVERYLMVIFTNQGSISVSENLTQTSKSYRNFTIKITQILTALDTTLKGAPVLVFAASGRPGRSHTMRSGEEEHFHTRKPQTGMWEALETYLRGALGDEYEVDMEKSLYVGDAAGREGDHLADDRNFAKNVGLYYEVPEDFFLE</sequence>
<dbReference type="InterPro" id="IPR006549">
    <property type="entry name" value="HAD-SF_hydro_IIIA"/>
</dbReference>
<dbReference type="InterPro" id="IPR023214">
    <property type="entry name" value="HAD_sf"/>
</dbReference>
<dbReference type="KEGG" id="asau:88174437"/>
<dbReference type="PANTHER" id="PTHR12083:SF9">
    <property type="entry name" value="BIFUNCTIONAL POLYNUCLEOTIDE PHOSPHATASE_KINASE"/>
    <property type="match status" value="1"/>
</dbReference>
<evidence type="ECO:0008006" key="4">
    <source>
        <dbReference type="Google" id="ProtNLM"/>
    </source>
</evidence>
<dbReference type="GeneID" id="88174437"/>
<accession>A0AAX4HBX1</accession>
<gene>
    <name evidence="2" type="ORF">PUMCH_003373</name>
</gene>
<reference evidence="2 3" key="1">
    <citation type="submission" date="2023-10" db="EMBL/GenBank/DDBJ databases">
        <title>Draft Genome Sequence of Candida saopaulonensis from a very Premature Infant with Sepsis.</title>
        <authorList>
            <person name="Ning Y."/>
            <person name="Dai R."/>
            <person name="Xiao M."/>
            <person name="Xu Y."/>
            <person name="Yan Q."/>
            <person name="Zhang L."/>
        </authorList>
    </citation>
    <scope>NUCLEOTIDE SEQUENCE [LARGE SCALE GENOMIC DNA]</scope>
    <source>
        <strain evidence="2 3">19XY460</strain>
    </source>
</reference>
<organism evidence="2 3">
    <name type="scientific">Australozyma saopauloensis</name>
    <dbReference type="NCBI Taxonomy" id="291208"/>
    <lineage>
        <taxon>Eukaryota</taxon>
        <taxon>Fungi</taxon>
        <taxon>Dikarya</taxon>
        <taxon>Ascomycota</taxon>
        <taxon>Saccharomycotina</taxon>
        <taxon>Pichiomycetes</taxon>
        <taxon>Metschnikowiaceae</taxon>
        <taxon>Australozyma</taxon>
    </lineage>
</organism>
<dbReference type="InterPro" id="IPR036412">
    <property type="entry name" value="HAD-like_sf"/>
</dbReference>
<keyword evidence="3" id="KW-1185">Reference proteome</keyword>
<dbReference type="Proteomes" id="UP001338582">
    <property type="component" value="Chromosome 4"/>
</dbReference>
<proteinExistence type="predicted"/>
<dbReference type="GO" id="GO:0046403">
    <property type="term" value="F:polynucleotide 3'-phosphatase activity"/>
    <property type="evidence" value="ECO:0007669"/>
    <property type="project" value="TreeGrafter"/>
</dbReference>
<dbReference type="Pfam" id="PF08645">
    <property type="entry name" value="PNK3P"/>
    <property type="match status" value="1"/>
</dbReference>
<feature type="region of interest" description="Disordered" evidence="1">
    <location>
        <begin position="9"/>
        <end position="32"/>
    </location>
</feature>
<dbReference type="GO" id="GO:0046404">
    <property type="term" value="F:ATP-dependent polydeoxyribonucleotide 5'-hydroxyl-kinase activity"/>
    <property type="evidence" value="ECO:0007669"/>
    <property type="project" value="TreeGrafter"/>
</dbReference>
<name>A0AAX4HBX1_9ASCO</name>
<dbReference type="PANTHER" id="PTHR12083">
    <property type="entry name" value="BIFUNCTIONAL POLYNUCLEOTIDE PHOSPHATASE/KINASE"/>
    <property type="match status" value="1"/>
</dbReference>
<dbReference type="Gene3D" id="3.40.50.1000">
    <property type="entry name" value="HAD superfamily/HAD-like"/>
    <property type="match status" value="1"/>
</dbReference>
<dbReference type="InterPro" id="IPR006551">
    <property type="entry name" value="Polynucleotide_phosphatase"/>
</dbReference>
<dbReference type="EMBL" id="CP138897">
    <property type="protein sequence ID" value="WPK26028.1"/>
    <property type="molecule type" value="Genomic_DNA"/>
</dbReference>
<dbReference type="NCBIfam" id="TIGR01664">
    <property type="entry name" value="DNA-3'-Pase"/>
    <property type="match status" value="1"/>
</dbReference>
<dbReference type="InterPro" id="IPR013954">
    <property type="entry name" value="PNK3P"/>
</dbReference>
<dbReference type="AlphaFoldDB" id="A0AAX4HBX1"/>
<evidence type="ECO:0000256" key="1">
    <source>
        <dbReference type="SAM" id="MobiDB-lite"/>
    </source>
</evidence>
<evidence type="ECO:0000313" key="3">
    <source>
        <dbReference type="Proteomes" id="UP001338582"/>
    </source>
</evidence>
<protein>
    <recommendedName>
        <fullName evidence="4">DNA 3'-phosphatase</fullName>
    </recommendedName>
</protein>
<dbReference type="NCBIfam" id="TIGR01662">
    <property type="entry name" value="HAD-SF-IIIA"/>
    <property type="match status" value="1"/>
</dbReference>
<dbReference type="GO" id="GO:0003690">
    <property type="term" value="F:double-stranded DNA binding"/>
    <property type="evidence" value="ECO:0007669"/>
    <property type="project" value="TreeGrafter"/>
</dbReference>
<dbReference type="SUPFAM" id="SSF56784">
    <property type="entry name" value="HAD-like"/>
    <property type="match status" value="1"/>
</dbReference>
<dbReference type="RefSeq" id="XP_062878410.1">
    <property type="nucleotide sequence ID" value="XM_063022340.1"/>
</dbReference>